<sequence>MTLNEQIRDTIQQFRDTLPPELAALIEQGAGEISALEIVENALRVGDSAPDFALATYNGESRTLESYLAQGPLVLTFYRGAWCPYCNLQLAAYNARLDEIRETGANLVAITPEQAEGADVFLDSDAPPSAKDSIVRAPNFDVLHDNANQLARKYGLVFTLPQAHAKLFELMNFEIEKATGDSSYTFPDPATYIIDVDGIIYWAFVPNNYRKRAEPDEIIKQLNTLKTHQEVSA</sequence>
<keyword evidence="3" id="KW-0049">Antioxidant</keyword>
<dbReference type="GO" id="GO:0045454">
    <property type="term" value="P:cell redox homeostasis"/>
    <property type="evidence" value="ECO:0007669"/>
    <property type="project" value="TreeGrafter"/>
</dbReference>
<evidence type="ECO:0000256" key="1">
    <source>
        <dbReference type="ARBA" id="ARBA00013017"/>
    </source>
</evidence>
<organism evidence="11">
    <name type="scientific">hydrothermal vent metagenome</name>
    <dbReference type="NCBI Taxonomy" id="652676"/>
    <lineage>
        <taxon>unclassified sequences</taxon>
        <taxon>metagenomes</taxon>
        <taxon>ecological metagenomes</taxon>
    </lineage>
</organism>
<evidence type="ECO:0000256" key="7">
    <source>
        <dbReference type="ARBA" id="ARBA00032824"/>
    </source>
</evidence>
<evidence type="ECO:0000256" key="6">
    <source>
        <dbReference type="ARBA" id="ARBA00023284"/>
    </source>
</evidence>
<evidence type="ECO:0000313" key="11">
    <source>
        <dbReference type="EMBL" id="VAW95574.1"/>
    </source>
</evidence>
<keyword evidence="6" id="KW-0676">Redox-active center</keyword>
<keyword evidence="4" id="KW-0560">Oxidoreductase</keyword>
<proteinExistence type="inferred from homology"/>
<reference evidence="11" key="1">
    <citation type="submission" date="2018-06" db="EMBL/GenBank/DDBJ databases">
        <authorList>
            <person name="Zhirakovskaya E."/>
        </authorList>
    </citation>
    <scope>NUCLEOTIDE SEQUENCE</scope>
</reference>
<dbReference type="AlphaFoldDB" id="A0A3B1ANT2"/>
<dbReference type="CDD" id="cd02970">
    <property type="entry name" value="PRX_like2"/>
    <property type="match status" value="1"/>
</dbReference>
<feature type="domain" description="Thioredoxin" evidence="10">
    <location>
        <begin position="43"/>
        <end position="227"/>
    </location>
</feature>
<dbReference type="InterPro" id="IPR000866">
    <property type="entry name" value="AhpC/TSA"/>
</dbReference>
<dbReference type="InterPro" id="IPR013766">
    <property type="entry name" value="Thioredoxin_domain"/>
</dbReference>
<dbReference type="Gene3D" id="3.40.30.10">
    <property type="entry name" value="Glutaredoxin"/>
    <property type="match status" value="1"/>
</dbReference>
<protein>
    <recommendedName>
        <fullName evidence="1">thioredoxin-dependent peroxiredoxin</fullName>
        <ecNumber evidence="1">1.11.1.24</ecNumber>
    </recommendedName>
    <alternativeName>
        <fullName evidence="7">Thioredoxin peroxidase</fullName>
    </alternativeName>
</protein>
<dbReference type="PROSITE" id="PS51352">
    <property type="entry name" value="THIOREDOXIN_2"/>
    <property type="match status" value="1"/>
</dbReference>
<evidence type="ECO:0000256" key="5">
    <source>
        <dbReference type="ARBA" id="ARBA00023157"/>
    </source>
</evidence>
<dbReference type="InterPro" id="IPR036249">
    <property type="entry name" value="Thioredoxin-like_sf"/>
</dbReference>
<evidence type="ECO:0000256" key="8">
    <source>
        <dbReference type="ARBA" id="ARBA00038489"/>
    </source>
</evidence>
<keyword evidence="5" id="KW-1015">Disulfide bond</keyword>
<evidence type="ECO:0000256" key="9">
    <source>
        <dbReference type="ARBA" id="ARBA00049091"/>
    </source>
</evidence>
<gene>
    <name evidence="11" type="ORF">MNBD_GAMMA21-1489</name>
</gene>
<dbReference type="EC" id="1.11.1.24" evidence="1"/>
<dbReference type="EMBL" id="UOFR01000034">
    <property type="protein sequence ID" value="VAW95574.1"/>
    <property type="molecule type" value="Genomic_DNA"/>
</dbReference>
<dbReference type="PANTHER" id="PTHR42801">
    <property type="entry name" value="THIOREDOXIN-DEPENDENT PEROXIDE REDUCTASE"/>
    <property type="match status" value="1"/>
</dbReference>
<dbReference type="GO" id="GO:0005737">
    <property type="term" value="C:cytoplasm"/>
    <property type="evidence" value="ECO:0007669"/>
    <property type="project" value="TreeGrafter"/>
</dbReference>
<dbReference type="GO" id="GO:0008379">
    <property type="term" value="F:thioredoxin peroxidase activity"/>
    <property type="evidence" value="ECO:0007669"/>
    <property type="project" value="TreeGrafter"/>
</dbReference>
<evidence type="ECO:0000256" key="4">
    <source>
        <dbReference type="ARBA" id="ARBA00023002"/>
    </source>
</evidence>
<comment type="similarity">
    <text evidence="8">Belongs to the peroxiredoxin family. BCP/PrxQ subfamily.</text>
</comment>
<keyword evidence="2" id="KW-0575">Peroxidase</keyword>
<evidence type="ECO:0000256" key="3">
    <source>
        <dbReference type="ARBA" id="ARBA00022862"/>
    </source>
</evidence>
<evidence type="ECO:0000256" key="2">
    <source>
        <dbReference type="ARBA" id="ARBA00022559"/>
    </source>
</evidence>
<dbReference type="SUPFAM" id="SSF52833">
    <property type="entry name" value="Thioredoxin-like"/>
    <property type="match status" value="1"/>
</dbReference>
<dbReference type="GO" id="GO:0034599">
    <property type="term" value="P:cellular response to oxidative stress"/>
    <property type="evidence" value="ECO:0007669"/>
    <property type="project" value="TreeGrafter"/>
</dbReference>
<comment type="catalytic activity">
    <reaction evidence="9">
        <text>a hydroperoxide + [thioredoxin]-dithiol = an alcohol + [thioredoxin]-disulfide + H2O</text>
        <dbReference type="Rhea" id="RHEA:62620"/>
        <dbReference type="Rhea" id="RHEA-COMP:10698"/>
        <dbReference type="Rhea" id="RHEA-COMP:10700"/>
        <dbReference type="ChEBI" id="CHEBI:15377"/>
        <dbReference type="ChEBI" id="CHEBI:29950"/>
        <dbReference type="ChEBI" id="CHEBI:30879"/>
        <dbReference type="ChEBI" id="CHEBI:35924"/>
        <dbReference type="ChEBI" id="CHEBI:50058"/>
        <dbReference type="EC" id="1.11.1.24"/>
    </reaction>
</comment>
<dbReference type="Pfam" id="PF00578">
    <property type="entry name" value="AhpC-TSA"/>
    <property type="match status" value="1"/>
</dbReference>
<name>A0A3B1ANT2_9ZZZZ</name>
<dbReference type="PANTHER" id="PTHR42801:SF7">
    <property type="entry name" value="SLL1159 PROTEIN"/>
    <property type="match status" value="1"/>
</dbReference>
<accession>A0A3B1ANT2</accession>
<evidence type="ECO:0000259" key="10">
    <source>
        <dbReference type="PROSITE" id="PS51352"/>
    </source>
</evidence>
<dbReference type="InterPro" id="IPR050924">
    <property type="entry name" value="Peroxiredoxin_BCP/PrxQ"/>
</dbReference>